<protein>
    <submittedName>
        <fullName evidence="5">Catechol O-methyltransferase</fullName>
    </submittedName>
</protein>
<feature type="region of interest" description="Disordered" evidence="2">
    <location>
        <begin position="423"/>
        <end position="463"/>
    </location>
</feature>
<sequence>MRLEFASVLQLFFVICFEYPISVRCWELRHGFNYTEKDITQAASHCKEIVVLRYHHSKDLTFLGLIVATMTDNAPWRCLGCRQLRKHSASHCHICQQPWQVAIDRTYVHQPGGQKAQEAYASGWNYNQGWDGHQNWGGRDRSQSRTHTPKKGRKPKGAKTPRNSAPGEGKGAPMQPFPVAPNFGKGQPLPPPPMPWPGYAGMPQTMMMQASMQPMPAPLQPVPQHPAPPQLAQMMAPVAPPFSAPPPPQPSMSSEQMEFIEMARARQSELPADMRHQMQKMAKKEGARATKDLHSAVKQLGIARAEVEEAIQARINLIASWKNFLTEAVKTWQDYTVLFQTQEQGLQARIQEAQENFAQAKTQAADSQAVAGKLTIIEIKDEDDDFTEGQEKTNLSAGKINEGLATLSASLQQMKEQADAIVVEENAAKRQRTSHQGDQAMDGGGMEDSNASSKPPFASPGCP</sequence>
<keyword evidence="1" id="KW-0175">Coiled coil</keyword>
<accession>A0A9P1GA21</accession>
<dbReference type="EMBL" id="CAMXCT030003669">
    <property type="protein sequence ID" value="CAL4793021.1"/>
    <property type="molecule type" value="Genomic_DNA"/>
</dbReference>
<evidence type="ECO:0000256" key="2">
    <source>
        <dbReference type="SAM" id="MobiDB-lite"/>
    </source>
</evidence>
<feature type="region of interest" description="Disordered" evidence="2">
    <location>
        <begin position="131"/>
        <end position="191"/>
    </location>
</feature>
<evidence type="ECO:0000256" key="1">
    <source>
        <dbReference type="SAM" id="Coils"/>
    </source>
</evidence>
<proteinExistence type="predicted"/>
<feature type="coiled-coil region" evidence="1">
    <location>
        <begin position="343"/>
        <end position="370"/>
    </location>
</feature>
<evidence type="ECO:0000313" key="5">
    <source>
        <dbReference type="EMBL" id="CAL4793021.1"/>
    </source>
</evidence>
<dbReference type="AlphaFoldDB" id="A0A9P1GA21"/>
<comment type="caution">
    <text evidence="4">The sequence shown here is derived from an EMBL/GenBank/DDBJ whole genome shotgun (WGS) entry which is preliminary data.</text>
</comment>
<feature type="signal peptide" evidence="3">
    <location>
        <begin position="1"/>
        <end position="25"/>
    </location>
</feature>
<dbReference type="EMBL" id="CAMXCT020003669">
    <property type="protein sequence ID" value="CAL1159084.1"/>
    <property type="molecule type" value="Genomic_DNA"/>
</dbReference>
<evidence type="ECO:0000256" key="3">
    <source>
        <dbReference type="SAM" id="SignalP"/>
    </source>
</evidence>
<gene>
    <name evidence="4" type="ORF">C1SCF055_LOCUS31413</name>
</gene>
<evidence type="ECO:0000313" key="4">
    <source>
        <dbReference type="EMBL" id="CAI4005709.1"/>
    </source>
</evidence>
<name>A0A9P1GA21_9DINO</name>
<feature type="compositionally biased region" description="Basic residues" evidence="2">
    <location>
        <begin position="147"/>
        <end position="159"/>
    </location>
</feature>
<reference evidence="4" key="1">
    <citation type="submission" date="2022-10" db="EMBL/GenBank/DDBJ databases">
        <authorList>
            <person name="Chen Y."/>
            <person name="Dougan E. K."/>
            <person name="Chan C."/>
            <person name="Rhodes N."/>
            <person name="Thang M."/>
        </authorList>
    </citation>
    <scope>NUCLEOTIDE SEQUENCE</scope>
</reference>
<keyword evidence="6" id="KW-1185">Reference proteome</keyword>
<keyword evidence="3" id="KW-0732">Signal</keyword>
<dbReference type="EMBL" id="CAMXCT010003669">
    <property type="protein sequence ID" value="CAI4005709.1"/>
    <property type="molecule type" value="Genomic_DNA"/>
</dbReference>
<feature type="chain" id="PRO_5043272909" evidence="3">
    <location>
        <begin position="26"/>
        <end position="463"/>
    </location>
</feature>
<dbReference type="Proteomes" id="UP001152797">
    <property type="component" value="Unassembled WGS sequence"/>
</dbReference>
<organism evidence="4">
    <name type="scientific">Cladocopium goreaui</name>
    <dbReference type="NCBI Taxonomy" id="2562237"/>
    <lineage>
        <taxon>Eukaryota</taxon>
        <taxon>Sar</taxon>
        <taxon>Alveolata</taxon>
        <taxon>Dinophyceae</taxon>
        <taxon>Suessiales</taxon>
        <taxon>Symbiodiniaceae</taxon>
        <taxon>Cladocopium</taxon>
    </lineage>
</organism>
<reference evidence="5 6" key="2">
    <citation type="submission" date="2024-05" db="EMBL/GenBank/DDBJ databases">
        <authorList>
            <person name="Chen Y."/>
            <person name="Shah S."/>
            <person name="Dougan E. K."/>
            <person name="Thang M."/>
            <person name="Chan C."/>
        </authorList>
    </citation>
    <scope>NUCLEOTIDE SEQUENCE [LARGE SCALE GENOMIC DNA]</scope>
</reference>
<evidence type="ECO:0000313" key="6">
    <source>
        <dbReference type="Proteomes" id="UP001152797"/>
    </source>
</evidence>